<sequence length="50" mass="4962">MEEEGGAAMTTTVDVGKRMGGGTGIGSKDGMIEKGGIAIGEVIYSIDGVD</sequence>
<feature type="non-terminal residue" evidence="2">
    <location>
        <position position="1"/>
    </location>
</feature>
<feature type="region of interest" description="Disordered" evidence="1">
    <location>
        <begin position="1"/>
        <end position="20"/>
    </location>
</feature>
<evidence type="ECO:0000313" key="3">
    <source>
        <dbReference type="Proteomes" id="UP000824469"/>
    </source>
</evidence>
<protein>
    <submittedName>
        <fullName evidence="2">Uncharacterized protein</fullName>
    </submittedName>
</protein>
<evidence type="ECO:0000313" key="2">
    <source>
        <dbReference type="EMBL" id="KAH9300231.1"/>
    </source>
</evidence>
<dbReference type="Proteomes" id="UP000824469">
    <property type="component" value="Unassembled WGS sequence"/>
</dbReference>
<proteinExistence type="predicted"/>
<feature type="non-terminal residue" evidence="2">
    <location>
        <position position="50"/>
    </location>
</feature>
<name>A0AA38CFF8_TAXCH</name>
<comment type="caution">
    <text evidence="2">The sequence shown here is derived from an EMBL/GenBank/DDBJ whole genome shotgun (WGS) entry which is preliminary data.</text>
</comment>
<reference evidence="2 3" key="1">
    <citation type="journal article" date="2021" name="Nat. Plants">
        <title>The Taxus genome provides insights into paclitaxel biosynthesis.</title>
        <authorList>
            <person name="Xiong X."/>
            <person name="Gou J."/>
            <person name="Liao Q."/>
            <person name="Li Y."/>
            <person name="Zhou Q."/>
            <person name="Bi G."/>
            <person name="Li C."/>
            <person name="Du R."/>
            <person name="Wang X."/>
            <person name="Sun T."/>
            <person name="Guo L."/>
            <person name="Liang H."/>
            <person name="Lu P."/>
            <person name="Wu Y."/>
            <person name="Zhang Z."/>
            <person name="Ro D.K."/>
            <person name="Shang Y."/>
            <person name="Huang S."/>
            <person name="Yan J."/>
        </authorList>
    </citation>
    <scope>NUCLEOTIDE SEQUENCE [LARGE SCALE GENOMIC DNA]</scope>
    <source>
        <strain evidence="2">Ta-2019</strain>
    </source>
</reference>
<accession>A0AA38CFF8</accession>
<organism evidence="2 3">
    <name type="scientific">Taxus chinensis</name>
    <name type="common">Chinese yew</name>
    <name type="synonym">Taxus wallichiana var. chinensis</name>
    <dbReference type="NCBI Taxonomy" id="29808"/>
    <lineage>
        <taxon>Eukaryota</taxon>
        <taxon>Viridiplantae</taxon>
        <taxon>Streptophyta</taxon>
        <taxon>Embryophyta</taxon>
        <taxon>Tracheophyta</taxon>
        <taxon>Spermatophyta</taxon>
        <taxon>Pinopsida</taxon>
        <taxon>Pinidae</taxon>
        <taxon>Conifers II</taxon>
        <taxon>Cupressales</taxon>
        <taxon>Taxaceae</taxon>
        <taxon>Taxus</taxon>
    </lineage>
</organism>
<gene>
    <name evidence="2" type="ORF">KI387_011814</name>
</gene>
<dbReference type="AlphaFoldDB" id="A0AA38CFF8"/>
<dbReference type="EMBL" id="JAHRHJ020000009">
    <property type="protein sequence ID" value="KAH9300231.1"/>
    <property type="molecule type" value="Genomic_DNA"/>
</dbReference>
<evidence type="ECO:0000256" key="1">
    <source>
        <dbReference type="SAM" id="MobiDB-lite"/>
    </source>
</evidence>
<keyword evidence="3" id="KW-1185">Reference proteome</keyword>